<dbReference type="Pfam" id="PF13548">
    <property type="entry name" value="DUF4126"/>
    <property type="match status" value="1"/>
</dbReference>
<dbReference type="InterPro" id="IPR025196">
    <property type="entry name" value="DUF4126"/>
</dbReference>
<organism evidence="2 3">
    <name type="scientific">Mucilaginibacter pineti</name>
    <dbReference type="NCBI Taxonomy" id="1391627"/>
    <lineage>
        <taxon>Bacteria</taxon>
        <taxon>Pseudomonadati</taxon>
        <taxon>Bacteroidota</taxon>
        <taxon>Sphingobacteriia</taxon>
        <taxon>Sphingobacteriales</taxon>
        <taxon>Sphingobacteriaceae</taxon>
        <taxon>Mucilaginibacter</taxon>
    </lineage>
</organism>
<dbReference type="EMBL" id="FNAI01000001">
    <property type="protein sequence ID" value="SDD21840.1"/>
    <property type="molecule type" value="Genomic_DNA"/>
</dbReference>
<accession>A0A1G6SY29</accession>
<dbReference type="Proteomes" id="UP000199072">
    <property type="component" value="Unassembled WGS sequence"/>
</dbReference>
<dbReference type="AlphaFoldDB" id="A0A1G6SY29"/>
<dbReference type="STRING" id="1391627.SAMN05216464_101100"/>
<keyword evidence="3" id="KW-1185">Reference proteome</keyword>
<evidence type="ECO:0000313" key="3">
    <source>
        <dbReference type="Proteomes" id="UP000199072"/>
    </source>
</evidence>
<protein>
    <submittedName>
        <fullName evidence="2">Uncharacterized membrane protein</fullName>
    </submittedName>
</protein>
<reference evidence="2 3" key="1">
    <citation type="submission" date="2016-10" db="EMBL/GenBank/DDBJ databases">
        <authorList>
            <person name="de Groot N.N."/>
        </authorList>
    </citation>
    <scope>NUCLEOTIDE SEQUENCE [LARGE SCALE GENOMIC DNA]</scope>
    <source>
        <strain evidence="2 3">47C3B</strain>
    </source>
</reference>
<evidence type="ECO:0000259" key="1">
    <source>
        <dbReference type="Pfam" id="PF13548"/>
    </source>
</evidence>
<evidence type="ECO:0000313" key="2">
    <source>
        <dbReference type="EMBL" id="SDD21840.1"/>
    </source>
</evidence>
<dbReference type="RefSeq" id="WP_091142426.1">
    <property type="nucleotide sequence ID" value="NZ_FNAI01000001.1"/>
</dbReference>
<sequence>MQLKISKPFWQVIGLGTLAGMRTTSAPLIACHILSNHQSKRLAKSPLRFMQSKNVAVAFKVLALGEIVGDKLPSTPNRIKASSLAARILSGALAGASIYKATGGKAPMGALIGGAAAFASTFGSYFLRKSVVKTSHIVDPIIGAIEDALVIGCGTSLIQLS</sequence>
<gene>
    <name evidence="2" type="ORF">SAMN05216464_101100</name>
</gene>
<name>A0A1G6SY29_9SPHI</name>
<proteinExistence type="predicted"/>
<feature type="domain" description="DUF4126" evidence="1">
    <location>
        <begin position="12"/>
        <end position="153"/>
    </location>
</feature>
<dbReference type="OrthoDB" id="9812409at2"/>